<protein>
    <submittedName>
        <fullName evidence="1">Uncharacterized protein</fullName>
    </submittedName>
</protein>
<dbReference type="AlphaFoldDB" id="A0A381R9W6"/>
<feature type="non-terminal residue" evidence="1">
    <location>
        <position position="1"/>
    </location>
</feature>
<name>A0A381R9W6_9ZZZZ</name>
<reference evidence="1" key="1">
    <citation type="submission" date="2018-05" db="EMBL/GenBank/DDBJ databases">
        <authorList>
            <person name="Lanie J.A."/>
            <person name="Ng W.-L."/>
            <person name="Kazmierczak K.M."/>
            <person name="Andrzejewski T.M."/>
            <person name="Davidsen T.M."/>
            <person name="Wayne K.J."/>
            <person name="Tettelin H."/>
            <person name="Glass J.I."/>
            <person name="Rusch D."/>
            <person name="Podicherti R."/>
            <person name="Tsui H.-C.T."/>
            <person name="Winkler M.E."/>
        </authorList>
    </citation>
    <scope>NUCLEOTIDE SEQUENCE</scope>
</reference>
<gene>
    <name evidence="1" type="ORF">METZ01_LOCUS40582</name>
</gene>
<dbReference type="EMBL" id="UINC01001738">
    <property type="protein sequence ID" value="SUZ87728.1"/>
    <property type="molecule type" value="Genomic_DNA"/>
</dbReference>
<organism evidence="1">
    <name type="scientific">marine metagenome</name>
    <dbReference type="NCBI Taxonomy" id="408172"/>
    <lineage>
        <taxon>unclassified sequences</taxon>
        <taxon>metagenomes</taxon>
        <taxon>ecological metagenomes</taxon>
    </lineage>
</organism>
<accession>A0A381R9W6</accession>
<evidence type="ECO:0000313" key="1">
    <source>
        <dbReference type="EMBL" id="SUZ87728.1"/>
    </source>
</evidence>
<proteinExistence type="predicted"/>
<sequence length="33" mass="3851">VRPEILLTLTIYQYPKEDRITNMISDAVQEIST</sequence>